<keyword evidence="2" id="KW-1185">Reference proteome</keyword>
<organism evidence="1 2">
    <name type="scientific">Eumeta variegata</name>
    <name type="common">Bagworm moth</name>
    <name type="synonym">Eumeta japonica</name>
    <dbReference type="NCBI Taxonomy" id="151549"/>
    <lineage>
        <taxon>Eukaryota</taxon>
        <taxon>Metazoa</taxon>
        <taxon>Ecdysozoa</taxon>
        <taxon>Arthropoda</taxon>
        <taxon>Hexapoda</taxon>
        <taxon>Insecta</taxon>
        <taxon>Pterygota</taxon>
        <taxon>Neoptera</taxon>
        <taxon>Endopterygota</taxon>
        <taxon>Lepidoptera</taxon>
        <taxon>Glossata</taxon>
        <taxon>Ditrysia</taxon>
        <taxon>Tineoidea</taxon>
        <taxon>Psychidae</taxon>
        <taxon>Oiketicinae</taxon>
        <taxon>Eumeta</taxon>
    </lineage>
</organism>
<proteinExistence type="predicted"/>
<accession>A0A4C1ZDV6</accession>
<gene>
    <name evidence="1" type="ORF">EVAR_90752_1</name>
</gene>
<protein>
    <submittedName>
        <fullName evidence="1">Uncharacterized protein</fullName>
    </submittedName>
</protein>
<comment type="caution">
    <text evidence="1">The sequence shown here is derived from an EMBL/GenBank/DDBJ whole genome shotgun (WGS) entry which is preliminary data.</text>
</comment>
<evidence type="ECO:0000313" key="2">
    <source>
        <dbReference type="Proteomes" id="UP000299102"/>
    </source>
</evidence>
<dbReference type="EMBL" id="BGZK01001718">
    <property type="protein sequence ID" value="GBP85139.1"/>
    <property type="molecule type" value="Genomic_DNA"/>
</dbReference>
<dbReference type="AlphaFoldDB" id="A0A4C1ZDV6"/>
<sequence length="112" mass="12463">MLVSFLLPDEYECIAIPIHPFHHQIYLRFPHIHPCCTPTPTQSLKSLNTTILTLLSHLHSMAFTSAQNSSRSSNYILHVYLGIDMSDGQMSRQAIEEVNTSASSLAPVNVGQ</sequence>
<dbReference type="Proteomes" id="UP000299102">
    <property type="component" value="Unassembled WGS sequence"/>
</dbReference>
<name>A0A4C1ZDV6_EUMVA</name>
<evidence type="ECO:0000313" key="1">
    <source>
        <dbReference type="EMBL" id="GBP85139.1"/>
    </source>
</evidence>
<reference evidence="1 2" key="1">
    <citation type="journal article" date="2019" name="Commun. Biol.">
        <title>The bagworm genome reveals a unique fibroin gene that provides high tensile strength.</title>
        <authorList>
            <person name="Kono N."/>
            <person name="Nakamura H."/>
            <person name="Ohtoshi R."/>
            <person name="Tomita M."/>
            <person name="Numata K."/>
            <person name="Arakawa K."/>
        </authorList>
    </citation>
    <scope>NUCLEOTIDE SEQUENCE [LARGE SCALE GENOMIC DNA]</scope>
</reference>